<evidence type="ECO:0000313" key="5">
    <source>
        <dbReference type="Proteomes" id="UP001178507"/>
    </source>
</evidence>
<organism evidence="4 5">
    <name type="scientific">Effrenium voratum</name>
    <dbReference type="NCBI Taxonomy" id="2562239"/>
    <lineage>
        <taxon>Eukaryota</taxon>
        <taxon>Sar</taxon>
        <taxon>Alveolata</taxon>
        <taxon>Dinophyceae</taxon>
        <taxon>Suessiales</taxon>
        <taxon>Symbiodiniaceae</taxon>
        <taxon>Effrenium</taxon>
    </lineage>
</organism>
<keyword evidence="5" id="KW-1185">Reference proteome</keyword>
<dbReference type="PROSITE" id="PS50126">
    <property type="entry name" value="S1"/>
    <property type="match status" value="1"/>
</dbReference>
<dbReference type="SUPFAM" id="SSF50249">
    <property type="entry name" value="Nucleic acid-binding proteins"/>
    <property type="match status" value="1"/>
</dbReference>
<dbReference type="Proteomes" id="UP001178507">
    <property type="component" value="Unassembled WGS sequence"/>
</dbReference>
<keyword evidence="2" id="KW-0732">Signal</keyword>
<dbReference type="SMART" id="SM00316">
    <property type="entry name" value="S1"/>
    <property type="match status" value="1"/>
</dbReference>
<sequence length="266" mass="30237">MRSIGGKRWLVLALCCLWALYSETFTPGQLRQLPRWGRVRARAAAGSSRAGAEKEVAEERFPLQALNIGQMVEGRVTYMNVRGASLAYVDIGAEKDAVLEYGEMEDGFPSKLTPVRKGSKVETRVLEYDEDLDRLYLTRRSGSLSRPARLAKAEENHDPEPLRRVAESEFLDAEAGAASRLPLSVDWAEDWFAESKTLENLCVCTKLDTRAFSFRLCGAGITSQILHRKVKRKRREREREENGKDKDNTRRRDCMPAYLLKVHRVC</sequence>
<dbReference type="GO" id="GO:0003676">
    <property type="term" value="F:nucleic acid binding"/>
    <property type="evidence" value="ECO:0007669"/>
    <property type="project" value="InterPro"/>
</dbReference>
<dbReference type="EMBL" id="CAUJNA010003266">
    <property type="protein sequence ID" value="CAJ1397460.1"/>
    <property type="molecule type" value="Genomic_DNA"/>
</dbReference>
<evidence type="ECO:0000256" key="2">
    <source>
        <dbReference type="SAM" id="SignalP"/>
    </source>
</evidence>
<dbReference type="AlphaFoldDB" id="A0AA36N3N8"/>
<feature type="compositionally biased region" description="Basic and acidic residues" evidence="1">
    <location>
        <begin position="237"/>
        <end position="250"/>
    </location>
</feature>
<feature type="domain" description="S1 motif" evidence="3">
    <location>
        <begin position="69"/>
        <end position="140"/>
    </location>
</feature>
<feature type="region of interest" description="Disordered" evidence="1">
    <location>
        <begin position="230"/>
        <end position="250"/>
    </location>
</feature>
<comment type="caution">
    <text evidence="4">The sequence shown here is derived from an EMBL/GenBank/DDBJ whole genome shotgun (WGS) entry which is preliminary data.</text>
</comment>
<gene>
    <name evidence="4" type="ORF">EVOR1521_LOCUS21472</name>
</gene>
<feature type="signal peptide" evidence="2">
    <location>
        <begin position="1"/>
        <end position="24"/>
    </location>
</feature>
<dbReference type="InterPro" id="IPR003029">
    <property type="entry name" value="S1_domain"/>
</dbReference>
<feature type="chain" id="PRO_5041299905" description="S1 motif domain-containing protein" evidence="2">
    <location>
        <begin position="25"/>
        <end position="266"/>
    </location>
</feature>
<reference evidence="4" key="1">
    <citation type="submission" date="2023-08" db="EMBL/GenBank/DDBJ databases">
        <authorList>
            <person name="Chen Y."/>
            <person name="Shah S."/>
            <person name="Dougan E. K."/>
            <person name="Thang M."/>
            <person name="Chan C."/>
        </authorList>
    </citation>
    <scope>NUCLEOTIDE SEQUENCE</scope>
</reference>
<dbReference type="Gene3D" id="2.40.50.140">
    <property type="entry name" value="Nucleic acid-binding proteins"/>
    <property type="match status" value="1"/>
</dbReference>
<evidence type="ECO:0000259" key="3">
    <source>
        <dbReference type="PROSITE" id="PS50126"/>
    </source>
</evidence>
<evidence type="ECO:0000313" key="4">
    <source>
        <dbReference type="EMBL" id="CAJ1397460.1"/>
    </source>
</evidence>
<evidence type="ECO:0000256" key="1">
    <source>
        <dbReference type="SAM" id="MobiDB-lite"/>
    </source>
</evidence>
<dbReference type="InterPro" id="IPR012340">
    <property type="entry name" value="NA-bd_OB-fold"/>
</dbReference>
<accession>A0AA36N3N8</accession>
<protein>
    <recommendedName>
        <fullName evidence="3">S1 motif domain-containing protein</fullName>
    </recommendedName>
</protein>
<name>A0AA36N3N8_9DINO</name>
<proteinExistence type="predicted"/>